<dbReference type="PANTHER" id="PTHR47990">
    <property type="entry name" value="2-OXOGLUTARATE (2OG) AND FE(II)-DEPENDENT OXYGENASE SUPERFAMILY PROTEIN-RELATED"/>
    <property type="match status" value="1"/>
</dbReference>
<dbReference type="GO" id="GO:0051213">
    <property type="term" value="F:dioxygenase activity"/>
    <property type="evidence" value="ECO:0007669"/>
    <property type="project" value="UniProtKB-KW"/>
</dbReference>
<accession>A0A6A5LQU4</accession>
<evidence type="ECO:0000313" key="4">
    <source>
        <dbReference type="EMBL" id="KAE9596047.1"/>
    </source>
</evidence>
<dbReference type="Pfam" id="PF03171">
    <property type="entry name" value="2OG-FeII_Oxy"/>
    <property type="match status" value="1"/>
</dbReference>
<dbReference type="InterPro" id="IPR044861">
    <property type="entry name" value="IPNS-like_FE2OG_OXY"/>
</dbReference>
<protein>
    <submittedName>
        <fullName evidence="4">Putative gibberellin 2-beta-dioxygenase</fullName>
    </submittedName>
</protein>
<name>A0A6A5LQU4_LUPAL</name>
<keyword evidence="4" id="KW-0223">Dioxygenase</keyword>
<dbReference type="EMBL" id="WOCE01000017">
    <property type="protein sequence ID" value="KAE9596047.1"/>
    <property type="molecule type" value="Genomic_DNA"/>
</dbReference>
<dbReference type="AlphaFoldDB" id="A0A6A5LQU4"/>
<reference evidence="5" key="1">
    <citation type="journal article" date="2020" name="Nat. Commun.">
        <title>Genome sequence of the cluster root forming white lupin.</title>
        <authorList>
            <person name="Hufnagel B."/>
            <person name="Marques A."/>
            <person name="Soriano A."/>
            <person name="Marques L."/>
            <person name="Divol F."/>
            <person name="Doumas P."/>
            <person name="Sallet E."/>
            <person name="Mancinotti D."/>
            <person name="Carrere S."/>
            <person name="Marande W."/>
            <person name="Arribat S."/>
            <person name="Keller J."/>
            <person name="Huneau C."/>
            <person name="Blein T."/>
            <person name="Aime D."/>
            <person name="Laguerre M."/>
            <person name="Taylor J."/>
            <person name="Schubert V."/>
            <person name="Nelson M."/>
            <person name="Geu-Flores F."/>
            <person name="Crespi M."/>
            <person name="Gallardo-Guerrero K."/>
            <person name="Delaux P.-M."/>
            <person name="Salse J."/>
            <person name="Berges H."/>
            <person name="Guyot R."/>
            <person name="Gouzy J."/>
            <person name="Peret B."/>
        </authorList>
    </citation>
    <scope>NUCLEOTIDE SEQUENCE [LARGE SCALE GENOMIC DNA]</scope>
    <source>
        <strain evidence="5">cv. Amiga</strain>
    </source>
</reference>
<dbReference type="InterPro" id="IPR026992">
    <property type="entry name" value="DIOX_N"/>
</dbReference>
<keyword evidence="5" id="KW-1185">Reference proteome</keyword>
<dbReference type="Gene3D" id="2.60.120.330">
    <property type="entry name" value="B-lactam Antibiotic, Isopenicillin N Synthase, Chain"/>
    <property type="match status" value="1"/>
</dbReference>
<dbReference type="Proteomes" id="UP000447434">
    <property type="component" value="Chromosome 17"/>
</dbReference>
<keyword evidence="3" id="KW-0560">Oxidoreductase</keyword>
<sequence length="335" mass="37701">MNELSTLPPVLRHLCHDQPPTIAVDDGGNLTQNLDPLPVIDLESLNHEKNKLDEACKDWGVFRLVNHGIPPTLLTQLHDQAKQVFSLSFESKRASFDGSSVNHFWGTPALTSSGTGVTSDHQKTNLFEAFHVPLPQLSHFHPQLPLIDSFRVLLVEYGNHLSRIATTLFEAMVKNLDLNLEPSKSYLAKDTGYVRVYRYPHCSNPDVGLGMEVHTDSSVLTILNQQDSVSGLEVLIDNQWLTINPISNTLIINIGDLMQALSDDRYKSVVHRVKVNREKERISMGYFVFSGDGVELKSSKYKPFTYDEFREQVQQDVKAFGTKIGLARFKRGDDN</sequence>
<dbReference type="InterPro" id="IPR005123">
    <property type="entry name" value="Oxoglu/Fe-dep_dioxygenase_dom"/>
</dbReference>
<dbReference type="GO" id="GO:0046872">
    <property type="term" value="F:metal ion binding"/>
    <property type="evidence" value="ECO:0007669"/>
    <property type="project" value="UniProtKB-KW"/>
</dbReference>
<dbReference type="InterPro" id="IPR027443">
    <property type="entry name" value="IPNS-like_sf"/>
</dbReference>
<keyword evidence="2 3" id="KW-0408">Iron</keyword>
<evidence type="ECO:0000256" key="1">
    <source>
        <dbReference type="ARBA" id="ARBA00022723"/>
    </source>
</evidence>
<evidence type="ECO:0000313" key="5">
    <source>
        <dbReference type="Proteomes" id="UP000447434"/>
    </source>
</evidence>
<dbReference type="PROSITE" id="PS51471">
    <property type="entry name" value="FE2OG_OXY"/>
    <property type="match status" value="1"/>
</dbReference>
<proteinExistence type="inferred from homology"/>
<dbReference type="PRINTS" id="PR00682">
    <property type="entry name" value="IPNSYNTHASE"/>
</dbReference>
<organism evidence="4 5">
    <name type="scientific">Lupinus albus</name>
    <name type="common">White lupine</name>
    <name type="synonym">Lupinus termis</name>
    <dbReference type="NCBI Taxonomy" id="3870"/>
    <lineage>
        <taxon>Eukaryota</taxon>
        <taxon>Viridiplantae</taxon>
        <taxon>Streptophyta</taxon>
        <taxon>Embryophyta</taxon>
        <taxon>Tracheophyta</taxon>
        <taxon>Spermatophyta</taxon>
        <taxon>Magnoliopsida</taxon>
        <taxon>eudicotyledons</taxon>
        <taxon>Gunneridae</taxon>
        <taxon>Pentapetalae</taxon>
        <taxon>rosids</taxon>
        <taxon>fabids</taxon>
        <taxon>Fabales</taxon>
        <taxon>Fabaceae</taxon>
        <taxon>Papilionoideae</taxon>
        <taxon>50 kb inversion clade</taxon>
        <taxon>genistoids sensu lato</taxon>
        <taxon>core genistoids</taxon>
        <taxon>Genisteae</taxon>
        <taxon>Lupinus</taxon>
    </lineage>
</organism>
<evidence type="ECO:0000256" key="2">
    <source>
        <dbReference type="ARBA" id="ARBA00023004"/>
    </source>
</evidence>
<keyword evidence="1 3" id="KW-0479">Metal-binding</keyword>
<evidence type="ECO:0000256" key="3">
    <source>
        <dbReference type="RuleBase" id="RU003682"/>
    </source>
</evidence>
<dbReference type="Pfam" id="PF14226">
    <property type="entry name" value="DIOX_N"/>
    <property type="match status" value="1"/>
</dbReference>
<gene>
    <name evidence="4" type="ORF">Lalb_Chr17g0345151</name>
</gene>
<dbReference type="SUPFAM" id="SSF51197">
    <property type="entry name" value="Clavaminate synthase-like"/>
    <property type="match status" value="1"/>
</dbReference>
<dbReference type="OrthoDB" id="288590at2759"/>
<comment type="caution">
    <text evidence="4">The sequence shown here is derived from an EMBL/GenBank/DDBJ whole genome shotgun (WGS) entry which is preliminary data.</text>
</comment>
<comment type="similarity">
    <text evidence="3">Belongs to the iron/ascorbate-dependent oxidoreductase family.</text>
</comment>
<dbReference type="InterPro" id="IPR050231">
    <property type="entry name" value="Iron_ascorbate_oxido_reductase"/>
</dbReference>